<dbReference type="InterPro" id="IPR016166">
    <property type="entry name" value="FAD-bd_PCMH"/>
</dbReference>
<evidence type="ECO:0000256" key="3">
    <source>
        <dbReference type="ARBA" id="ARBA00022630"/>
    </source>
</evidence>
<evidence type="ECO:0000259" key="5">
    <source>
        <dbReference type="PROSITE" id="PS51387"/>
    </source>
</evidence>
<organism evidence="6 7">
    <name type="scientific">Roseovarius faecimaris</name>
    <dbReference type="NCBI Taxonomy" id="2494550"/>
    <lineage>
        <taxon>Bacteria</taxon>
        <taxon>Pseudomonadati</taxon>
        <taxon>Pseudomonadota</taxon>
        <taxon>Alphaproteobacteria</taxon>
        <taxon>Rhodobacterales</taxon>
        <taxon>Roseobacteraceae</taxon>
        <taxon>Roseovarius</taxon>
    </lineage>
</organism>
<dbReference type="InterPro" id="IPR006094">
    <property type="entry name" value="Oxid_FAD_bind_N"/>
</dbReference>
<dbReference type="GO" id="GO:0022904">
    <property type="term" value="P:respiratory electron transport chain"/>
    <property type="evidence" value="ECO:0007669"/>
    <property type="project" value="TreeGrafter"/>
</dbReference>
<dbReference type="Pfam" id="PF01565">
    <property type="entry name" value="FAD_binding_4"/>
    <property type="match status" value="1"/>
</dbReference>
<dbReference type="RefSeq" id="WP_157706197.1">
    <property type="nucleotide sequence ID" value="NZ_CP034348.1"/>
</dbReference>
<dbReference type="InterPro" id="IPR051264">
    <property type="entry name" value="FAD-oxidored/transferase_4"/>
</dbReference>
<dbReference type="OrthoDB" id="9811557at2"/>
<dbReference type="Proteomes" id="UP000428330">
    <property type="component" value="Chromosome"/>
</dbReference>
<gene>
    <name evidence="6" type="ORF">EI983_04425</name>
</gene>
<dbReference type="Pfam" id="PF02913">
    <property type="entry name" value="FAD-oxidase_C"/>
    <property type="match status" value="1"/>
</dbReference>
<evidence type="ECO:0000313" key="7">
    <source>
        <dbReference type="Proteomes" id="UP000428330"/>
    </source>
</evidence>
<dbReference type="PANTHER" id="PTHR43716">
    <property type="entry name" value="D-2-HYDROXYGLUTARATE DEHYDROGENASE, MITOCHONDRIAL"/>
    <property type="match status" value="1"/>
</dbReference>
<dbReference type="EMBL" id="CP034348">
    <property type="protein sequence ID" value="QGX97562.1"/>
    <property type="molecule type" value="Genomic_DNA"/>
</dbReference>
<dbReference type="Gene3D" id="1.10.45.10">
    <property type="entry name" value="Vanillyl-alcohol Oxidase, Chain A, domain 4"/>
    <property type="match status" value="1"/>
</dbReference>
<proteinExistence type="inferred from homology"/>
<dbReference type="InterPro" id="IPR004113">
    <property type="entry name" value="FAD-bd_oxidored_4_C"/>
</dbReference>
<dbReference type="SUPFAM" id="SSF55103">
    <property type="entry name" value="FAD-linked oxidases, C-terminal domain"/>
    <property type="match status" value="1"/>
</dbReference>
<dbReference type="AlphaFoldDB" id="A0A6I6IMN8"/>
<sequence>MTLNPADPPFLTALRADLPEAAFRAPEPRYLEEPRGRWAGQAAAVLAPGSVEEVSTILRHAHAARVPVVPYGGGTGLVGGQISAEGPTPLLLSLERMRAIRSVHPEENVMIADAGVILSDLHEAAEAAGRLFPLSIAAKGSARLGGLLATNAGGVNVLRYGNARDLCLGLEAVLPDGQIWHGLRRLRKDNAGYDLRNLLIGSEGTLGVITAASLKLHPQPAGEGTALMVVPDPRAALSLLALARMHLGEGISAFELLHRAGLEFLAETMPETRQPFDTMPDWFVLIDIGLARGLDPATALETLFAEALEAGLVSDGMIAQSEAQRAAFWTVRETIPEANRRIGSVSSHDVSLPLGAIPDFIVKGAEVLAGIGDFRINCFGHLGDGNLHYNVFPVAGRSRADHLDDRDRIKRAVHDLVHEMGGSVAAEHGVGRLKVEDLERYGDPAHLAAMRAIKAALDPAGIMNPGAVLRGP</sequence>
<dbReference type="PROSITE" id="PS51387">
    <property type="entry name" value="FAD_PCMH"/>
    <property type="match status" value="1"/>
</dbReference>
<dbReference type="SUPFAM" id="SSF56176">
    <property type="entry name" value="FAD-binding/transporter-associated domain-like"/>
    <property type="match status" value="1"/>
</dbReference>
<protein>
    <submittedName>
        <fullName evidence="6">FAD-binding oxidoreductase</fullName>
    </submittedName>
</protein>
<comment type="similarity">
    <text evidence="2">Belongs to the FAD-binding oxidoreductase/transferase type 4 family.</text>
</comment>
<dbReference type="KEGG" id="rom:EI983_04425"/>
<name>A0A6I6IMN8_9RHOB</name>
<dbReference type="PANTHER" id="PTHR43716:SF2">
    <property type="entry name" value="BLL6224 PROTEIN"/>
    <property type="match status" value="1"/>
</dbReference>
<evidence type="ECO:0000256" key="1">
    <source>
        <dbReference type="ARBA" id="ARBA00001974"/>
    </source>
</evidence>
<reference evidence="7" key="1">
    <citation type="submission" date="2018-12" db="EMBL/GenBank/DDBJ databases">
        <title>Complete genome sequence of Roseovarius sp. MME-070.</title>
        <authorList>
            <person name="Nam Y.-D."/>
            <person name="Kang J."/>
            <person name="Chung W.-H."/>
            <person name="Park Y.S."/>
        </authorList>
    </citation>
    <scope>NUCLEOTIDE SEQUENCE [LARGE SCALE GENOMIC DNA]</scope>
    <source>
        <strain evidence="7">MME-070</strain>
    </source>
</reference>
<evidence type="ECO:0000313" key="6">
    <source>
        <dbReference type="EMBL" id="QGX97562.1"/>
    </source>
</evidence>
<dbReference type="Gene3D" id="3.30.70.2740">
    <property type="match status" value="1"/>
</dbReference>
<dbReference type="InterPro" id="IPR016164">
    <property type="entry name" value="FAD-linked_Oxase-like_C"/>
</dbReference>
<comment type="cofactor">
    <cofactor evidence="1">
        <name>FAD</name>
        <dbReference type="ChEBI" id="CHEBI:57692"/>
    </cofactor>
</comment>
<feature type="domain" description="FAD-binding PCMH-type" evidence="5">
    <location>
        <begin position="38"/>
        <end position="219"/>
    </location>
</feature>
<evidence type="ECO:0000256" key="4">
    <source>
        <dbReference type="ARBA" id="ARBA00022827"/>
    </source>
</evidence>
<keyword evidence="3" id="KW-0285">Flavoprotein</keyword>
<dbReference type="InterPro" id="IPR016169">
    <property type="entry name" value="FAD-bd_PCMH_sub2"/>
</dbReference>
<keyword evidence="7" id="KW-1185">Reference proteome</keyword>
<accession>A0A6I6IMN8</accession>
<evidence type="ECO:0000256" key="2">
    <source>
        <dbReference type="ARBA" id="ARBA00008000"/>
    </source>
</evidence>
<dbReference type="Gene3D" id="3.30.465.10">
    <property type="match status" value="1"/>
</dbReference>
<dbReference type="FunFam" id="1.10.45.10:FF:000001">
    <property type="entry name" value="D-lactate dehydrogenase mitochondrial"/>
    <property type="match status" value="1"/>
</dbReference>
<dbReference type="GO" id="GO:0003824">
    <property type="term" value="F:catalytic activity"/>
    <property type="evidence" value="ECO:0007669"/>
    <property type="project" value="InterPro"/>
</dbReference>
<dbReference type="InterPro" id="IPR036318">
    <property type="entry name" value="FAD-bd_PCMH-like_sf"/>
</dbReference>
<keyword evidence="4" id="KW-0274">FAD</keyword>
<dbReference type="Gene3D" id="3.30.70.2190">
    <property type="match status" value="1"/>
</dbReference>
<dbReference type="GO" id="GO:0071949">
    <property type="term" value="F:FAD binding"/>
    <property type="evidence" value="ECO:0007669"/>
    <property type="project" value="InterPro"/>
</dbReference>
<dbReference type="InterPro" id="IPR016171">
    <property type="entry name" value="Vanillyl_alc_oxidase_C-sub2"/>
</dbReference>